<feature type="domain" description="Plus3" evidence="6">
    <location>
        <begin position="282"/>
        <end position="413"/>
    </location>
</feature>
<dbReference type="EMBL" id="CAJFCJ010000015">
    <property type="protein sequence ID" value="CAD5122057.1"/>
    <property type="molecule type" value="Genomic_DNA"/>
</dbReference>
<sequence>MSKRKGQVVFSSDSDDSDSLAGSDQENTSSRDIKKVKVDEPSSSSSSSSSDSDSELEDGSSNKGSDHEEGEVSSSSSDFNSEFDDGFNESCVGDEKDQEFLNSLNQREREAEIYRRMQERERLKTQHEIKVKLRKARKQGSMKERKAKNDSASSSQTKKRSRPTPAAKQTERQLVIEEKKSDKYSIFDDFKATRQKKLQQDAQREERKKAQEKKLRVSDIYESDDDSSEEGEASDDSTRDKVKVHKSSPYFTPTITSSSDSGSDSHSDAESLSPRRDTPKYIQTRAELSKIRLSRHKMEKWCHMPFFKETVIGCFVRIGIGNHNGSTVYRIAEVIDVVETGKIYNLGSTRTNKGLRLKSAGSERVYRLEFISNQDFTDSEFNFWKKQMDEKYKTFPSTEHVELKTKHIKSALNYQFAEKDIDVILKEKERFKKTPHNFALKKTELLKERDIAMENDDREKESEIKRQLEELETRAKEIDRLRTSNIRNVSTINQRNRQDNVKRAEDAFKAETAERKKAKADPFTRTRGKPTLVTKSKNPEIDAQIKQRYMDAYKPISTEDVAAEFSIKQGKDGRSKTSEDKNDSSMNLYDAHNFNVNINIDLPHVDMGVKSNAKQQGKPSSQKKSLNLEDYKRRHGQN</sequence>
<feature type="compositionally biased region" description="Basic and acidic residues" evidence="5">
    <location>
        <begin position="169"/>
        <end position="219"/>
    </location>
</feature>
<dbReference type="Proteomes" id="UP000549394">
    <property type="component" value="Unassembled WGS sequence"/>
</dbReference>
<dbReference type="Gene3D" id="3.90.70.200">
    <property type="entry name" value="Plus-3 domain"/>
    <property type="match status" value="1"/>
</dbReference>
<evidence type="ECO:0000313" key="7">
    <source>
        <dbReference type="EMBL" id="CAD5122057.1"/>
    </source>
</evidence>
<evidence type="ECO:0000256" key="1">
    <source>
        <dbReference type="ARBA" id="ARBA00004123"/>
    </source>
</evidence>
<evidence type="ECO:0000259" key="6">
    <source>
        <dbReference type="PROSITE" id="PS51360"/>
    </source>
</evidence>
<feature type="compositionally biased region" description="Basic and acidic residues" evidence="5">
    <location>
        <begin position="569"/>
        <end position="583"/>
    </location>
</feature>
<evidence type="ECO:0000256" key="4">
    <source>
        <dbReference type="ARBA" id="ARBA00023242"/>
    </source>
</evidence>
<dbReference type="PANTHER" id="PTHR13115:SF8">
    <property type="entry name" value="RNA POLYMERASE-ASSOCIATED PROTEIN RTF1 HOMOLOG"/>
    <property type="match status" value="1"/>
</dbReference>
<evidence type="ECO:0000256" key="3">
    <source>
        <dbReference type="ARBA" id="ARBA00023163"/>
    </source>
</evidence>
<accession>A0A7I8W1L3</accession>
<dbReference type="InterPro" id="IPR004343">
    <property type="entry name" value="Plus-3_dom"/>
</dbReference>
<dbReference type="PROSITE" id="PS51360">
    <property type="entry name" value="PLUS3"/>
    <property type="match status" value="1"/>
</dbReference>
<evidence type="ECO:0000313" key="8">
    <source>
        <dbReference type="Proteomes" id="UP000549394"/>
    </source>
</evidence>
<feature type="compositionally biased region" description="Basic and acidic residues" evidence="5">
    <location>
        <begin position="512"/>
        <end position="524"/>
    </location>
</feature>
<reference evidence="7 8" key="1">
    <citation type="submission" date="2020-08" db="EMBL/GenBank/DDBJ databases">
        <authorList>
            <person name="Hejnol A."/>
        </authorList>
    </citation>
    <scope>NUCLEOTIDE SEQUENCE [LARGE SCALE GENOMIC DNA]</scope>
</reference>
<organism evidence="7 8">
    <name type="scientific">Dimorphilus gyrociliatus</name>
    <dbReference type="NCBI Taxonomy" id="2664684"/>
    <lineage>
        <taxon>Eukaryota</taxon>
        <taxon>Metazoa</taxon>
        <taxon>Spiralia</taxon>
        <taxon>Lophotrochozoa</taxon>
        <taxon>Annelida</taxon>
        <taxon>Polychaeta</taxon>
        <taxon>Polychaeta incertae sedis</taxon>
        <taxon>Dinophilidae</taxon>
        <taxon>Dimorphilus</taxon>
    </lineage>
</organism>
<keyword evidence="3" id="KW-0804">Transcription</keyword>
<comment type="subcellular location">
    <subcellularLocation>
        <location evidence="1">Nucleus</location>
    </subcellularLocation>
</comment>
<keyword evidence="4" id="KW-0539">Nucleus</keyword>
<feature type="compositionally biased region" description="Basic and acidic residues" evidence="5">
    <location>
        <begin position="29"/>
        <end position="40"/>
    </location>
</feature>
<dbReference type="GO" id="GO:0016593">
    <property type="term" value="C:Cdc73/Paf1 complex"/>
    <property type="evidence" value="ECO:0007669"/>
    <property type="project" value="TreeGrafter"/>
</dbReference>
<feature type="compositionally biased region" description="Low complexity" evidence="5">
    <location>
        <begin position="41"/>
        <end position="51"/>
    </location>
</feature>
<evidence type="ECO:0000256" key="5">
    <source>
        <dbReference type="SAM" id="MobiDB-lite"/>
    </source>
</evidence>
<dbReference type="OrthoDB" id="166375at2759"/>
<dbReference type="AlphaFoldDB" id="A0A7I8W1L3"/>
<keyword evidence="2" id="KW-0805">Transcription regulation</keyword>
<feature type="compositionally biased region" description="Basic and acidic residues" evidence="5">
    <location>
        <begin position="106"/>
        <end position="131"/>
    </location>
</feature>
<dbReference type="PANTHER" id="PTHR13115">
    <property type="entry name" value="RNA POLYMERASE-ASSOCIATED PROTEIN RTF1 HOMOLOG"/>
    <property type="match status" value="1"/>
</dbReference>
<dbReference type="Pfam" id="PF03126">
    <property type="entry name" value="Plus-3"/>
    <property type="match status" value="1"/>
</dbReference>
<dbReference type="SMART" id="SM00719">
    <property type="entry name" value="Plus3"/>
    <property type="match status" value="1"/>
</dbReference>
<protein>
    <submittedName>
        <fullName evidence="7">DgyrCDS10509</fullName>
    </submittedName>
</protein>
<proteinExistence type="predicted"/>
<dbReference type="SUPFAM" id="SSF159042">
    <property type="entry name" value="Plus3-like"/>
    <property type="match status" value="1"/>
</dbReference>
<dbReference type="InterPro" id="IPR036128">
    <property type="entry name" value="Plus3-like_sf"/>
</dbReference>
<name>A0A7I8W1L3_9ANNE</name>
<feature type="compositionally biased region" description="Basic and acidic residues" evidence="5">
    <location>
        <begin position="263"/>
        <end position="279"/>
    </location>
</feature>
<feature type="region of interest" description="Disordered" evidence="5">
    <location>
        <begin position="1"/>
        <end position="281"/>
    </location>
</feature>
<feature type="compositionally biased region" description="Acidic residues" evidence="5">
    <location>
        <begin position="221"/>
        <end position="235"/>
    </location>
</feature>
<feature type="compositionally biased region" description="Low complexity" evidence="5">
    <location>
        <begin position="614"/>
        <end position="625"/>
    </location>
</feature>
<feature type="region of interest" description="Disordered" evidence="5">
    <location>
        <begin position="512"/>
        <end position="534"/>
    </location>
</feature>
<dbReference type="GO" id="GO:1990269">
    <property type="term" value="F:RNA polymerase II C-terminal domain phosphoserine binding"/>
    <property type="evidence" value="ECO:0007669"/>
    <property type="project" value="TreeGrafter"/>
</dbReference>
<feature type="region of interest" description="Disordered" evidence="5">
    <location>
        <begin position="607"/>
        <end position="638"/>
    </location>
</feature>
<keyword evidence="8" id="KW-1185">Reference proteome</keyword>
<evidence type="ECO:0000256" key="2">
    <source>
        <dbReference type="ARBA" id="ARBA00023015"/>
    </source>
</evidence>
<gene>
    <name evidence="7" type="ORF">DGYR_LOCUS9913</name>
</gene>
<dbReference type="GO" id="GO:0003677">
    <property type="term" value="F:DNA binding"/>
    <property type="evidence" value="ECO:0007669"/>
    <property type="project" value="InterPro"/>
</dbReference>
<comment type="caution">
    <text evidence="7">The sequence shown here is derived from an EMBL/GenBank/DDBJ whole genome shotgun (WGS) entry which is preliminary data.</text>
</comment>
<feature type="region of interest" description="Disordered" evidence="5">
    <location>
        <begin position="567"/>
        <end position="586"/>
    </location>
</feature>